<dbReference type="PROSITE" id="PS51450">
    <property type="entry name" value="LRR"/>
    <property type="match status" value="4"/>
</dbReference>
<feature type="region of interest" description="Disordered" evidence="9">
    <location>
        <begin position="258"/>
        <end position="299"/>
    </location>
</feature>
<dbReference type="InterPro" id="IPR001611">
    <property type="entry name" value="Leu-rich_rpt"/>
</dbReference>
<keyword evidence="11" id="KW-1185">Reference proteome</keyword>
<proteinExistence type="inferred from homology"/>
<evidence type="ECO:0000256" key="8">
    <source>
        <dbReference type="ARBA" id="ARBA00024433"/>
    </source>
</evidence>
<dbReference type="OrthoDB" id="1904536at2759"/>
<dbReference type="InterPro" id="IPR032675">
    <property type="entry name" value="LRR_dom_sf"/>
</dbReference>
<evidence type="ECO:0000313" key="11">
    <source>
        <dbReference type="Proteomes" id="UP000502823"/>
    </source>
</evidence>
<sequence>MTTEAIQKHCKESKLYLTPHLNDVLYLHFKGYRKIENLEAYTGLKCLWLGNNGIEHIENLNNQTVLRNLYLQYNVIRKIENLEHLQLLDTLNLCHNFVEKLENICNLPVLHTLNISHNRLQSADDIRELSNCHSLVVVDLSYNQLDDPEIIQIFSSMDNLRVLTLTGNPVIKKISHYRNVLIVECKNLQHLDDRPVFPQDRACAEAWHKGGIEAAQATRQKWIEEEHRKITDSVRALIKRRDGFRKKVVTAGTSAGMVINEEADDMDRSSSDSEATTSDNSTDNSTSNSEAKLQGKRHADEDYKKTEIIMPWHIQDSALRHKGKGEKSLIVELETQYMANSTTNKGTNFKTQSTTRIISTHNTSYHS</sequence>
<dbReference type="InterPro" id="IPR050576">
    <property type="entry name" value="Cilia_flagella_integrity"/>
</dbReference>
<evidence type="ECO:0000256" key="1">
    <source>
        <dbReference type="ARBA" id="ARBA00003843"/>
    </source>
</evidence>
<dbReference type="EMBL" id="BLKM01009497">
    <property type="protein sequence ID" value="GFG36821.1"/>
    <property type="molecule type" value="Genomic_DNA"/>
</dbReference>
<dbReference type="GO" id="GO:0070840">
    <property type="term" value="F:dynein complex binding"/>
    <property type="evidence" value="ECO:0007669"/>
    <property type="project" value="TreeGrafter"/>
</dbReference>
<dbReference type="PANTHER" id="PTHR45973:SF9">
    <property type="entry name" value="LEUCINE-RICH REPEAT-CONTAINING PROTEIN 46"/>
    <property type="match status" value="1"/>
</dbReference>
<gene>
    <name evidence="10" type="ORF">Cfor_08651</name>
</gene>
<evidence type="ECO:0000256" key="5">
    <source>
        <dbReference type="ARBA" id="ARBA00022737"/>
    </source>
</evidence>
<dbReference type="Pfam" id="PF14580">
    <property type="entry name" value="LRR_9"/>
    <property type="match status" value="1"/>
</dbReference>
<dbReference type="AlphaFoldDB" id="A0A6L2PW36"/>
<dbReference type="SUPFAM" id="SSF52075">
    <property type="entry name" value="Outer arm dynein light chain 1"/>
    <property type="match status" value="1"/>
</dbReference>
<dbReference type="GO" id="GO:0035082">
    <property type="term" value="P:axoneme assembly"/>
    <property type="evidence" value="ECO:0007669"/>
    <property type="project" value="TreeGrafter"/>
</dbReference>
<dbReference type="GO" id="GO:0005930">
    <property type="term" value="C:axoneme"/>
    <property type="evidence" value="ECO:0007669"/>
    <property type="project" value="TreeGrafter"/>
</dbReference>
<evidence type="ECO:0000256" key="3">
    <source>
        <dbReference type="ARBA" id="ARBA00006453"/>
    </source>
</evidence>
<keyword evidence="4" id="KW-0433">Leucine-rich repeat</keyword>
<evidence type="ECO:0000256" key="9">
    <source>
        <dbReference type="SAM" id="MobiDB-lite"/>
    </source>
</evidence>
<protein>
    <recommendedName>
        <fullName evidence="8">Dynein axonemal assembly factor 1 homolog</fullName>
    </recommendedName>
</protein>
<feature type="compositionally biased region" description="Low complexity" evidence="9">
    <location>
        <begin position="272"/>
        <end position="291"/>
    </location>
</feature>
<name>A0A6L2PW36_COPFO</name>
<organism evidence="10 11">
    <name type="scientific">Coptotermes formosanus</name>
    <name type="common">Formosan subterranean termite</name>
    <dbReference type="NCBI Taxonomy" id="36987"/>
    <lineage>
        <taxon>Eukaryota</taxon>
        <taxon>Metazoa</taxon>
        <taxon>Ecdysozoa</taxon>
        <taxon>Arthropoda</taxon>
        <taxon>Hexapoda</taxon>
        <taxon>Insecta</taxon>
        <taxon>Pterygota</taxon>
        <taxon>Neoptera</taxon>
        <taxon>Polyneoptera</taxon>
        <taxon>Dictyoptera</taxon>
        <taxon>Blattodea</taxon>
        <taxon>Blattoidea</taxon>
        <taxon>Termitoidae</taxon>
        <taxon>Rhinotermitidae</taxon>
        <taxon>Coptotermes</taxon>
    </lineage>
</organism>
<keyword evidence="6" id="KW-0969">Cilium</keyword>
<evidence type="ECO:0000256" key="7">
    <source>
        <dbReference type="ARBA" id="ARBA00023273"/>
    </source>
</evidence>
<evidence type="ECO:0000256" key="2">
    <source>
        <dbReference type="ARBA" id="ARBA00004138"/>
    </source>
</evidence>
<accession>A0A6L2PW36</accession>
<keyword evidence="5" id="KW-0677">Repeat</keyword>
<comment type="similarity">
    <text evidence="3">Belongs to the DNAAF1 family.</text>
</comment>
<evidence type="ECO:0000256" key="6">
    <source>
        <dbReference type="ARBA" id="ARBA00023069"/>
    </source>
</evidence>
<keyword evidence="7" id="KW-0966">Cell projection</keyword>
<dbReference type="Gene3D" id="3.80.10.10">
    <property type="entry name" value="Ribonuclease Inhibitor"/>
    <property type="match status" value="2"/>
</dbReference>
<dbReference type="SMART" id="SM00365">
    <property type="entry name" value="LRR_SD22"/>
    <property type="match status" value="3"/>
</dbReference>
<comment type="function">
    <text evidence="1">Cilium-specific protein required for cilia structures.</text>
</comment>
<comment type="caution">
    <text evidence="10">The sequence shown here is derived from an EMBL/GenBank/DDBJ whole genome shotgun (WGS) entry which is preliminary data.</text>
</comment>
<evidence type="ECO:0000256" key="4">
    <source>
        <dbReference type="ARBA" id="ARBA00022614"/>
    </source>
</evidence>
<evidence type="ECO:0000313" key="10">
    <source>
        <dbReference type="EMBL" id="GFG36821.1"/>
    </source>
</evidence>
<comment type="subcellular location">
    <subcellularLocation>
        <location evidence="2">Cell projection</location>
        <location evidence="2">Cilium</location>
    </subcellularLocation>
</comment>
<dbReference type="Proteomes" id="UP000502823">
    <property type="component" value="Unassembled WGS sequence"/>
</dbReference>
<reference evidence="11" key="1">
    <citation type="submission" date="2020-01" db="EMBL/GenBank/DDBJ databases">
        <title>Draft genome sequence of the Termite Coptotermes fromosanus.</title>
        <authorList>
            <person name="Itakura S."/>
            <person name="Yosikawa Y."/>
            <person name="Umezawa K."/>
        </authorList>
    </citation>
    <scope>NUCLEOTIDE SEQUENCE [LARGE SCALE GENOMIC DNA]</scope>
</reference>
<dbReference type="InParanoid" id="A0A6L2PW36"/>
<dbReference type="PANTHER" id="PTHR45973">
    <property type="entry name" value="PROTEIN PHOSPHATASE 1 REGULATORY SUBUNIT SDS22-RELATED"/>
    <property type="match status" value="1"/>
</dbReference>